<organism evidence="1 2">
    <name type="scientific">Rhodopseudomonas palustris</name>
    <dbReference type="NCBI Taxonomy" id="1076"/>
    <lineage>
        <taxon>Bacteria</taxon>
        <taxon>Pseudomonadati</taxon>
        <taxon>Pseudomonadota</taxon>
        <taxon>Alphaproteobacteria</taxon>
        <taxon>Hyphomicrobiales</taxon>
        <taxon>Nitrobacteraceae</taxon>
        <taxon>Rhodopseudomonas</taxon>
    </lineage>
</organism>
<reference evidence="1 2" key="1">
    <citation type="submission" date="2014-11" db="EMBL/GenBank/DDBJ databases">
        <title>Genomics and ecophysiology of heterotrophic nitrogen fixing bacteria isolated from estuarine surface water.</title>
        <authorList>
            <person name="Bentzon-Tilia M."/>
            <person name="Severin I."/>
            <person name="Hansen L.H."/>
            <person name="Riemann L."/>
        </authorList>
    </citation>
    <scope>NUCLEOTIDE SEQUENCE [LARGE SCALE GENOMIC DNA]</scope>
    <source>
        <strain evidence="1 2">BAL398</strain>
    </source>
</reference>
<sequence length="103" mass="11981">MDIRNVSAVVLIATLLLGSADVASARPWRADEGNTRGWQLMSPQERIDHQARVRGFTDYRSCEVYRRQHHALMVMRAVERRLKPPDSQWDFCEHLKPSPPQRN</sequence>
<dbReference type="EMBL" id="JXXE01000365">
    <property type="protein sequence ID" value="KIZ40264.1"/>
    <property type="molecule type" value="Genomic_DNA"/>
</dbReference>
<proteinExistence type="predicted"/>
<dbReference type="AlphaFoldDB" id="A0A0D7EHH5"/>
<dbReference type="Proteomes" id="UP000032515">
    <property type="component" value="Unassembled WGS sequence"/>
</dbReference>
<dbReference type="OrthoDB" id="8140134at2"/>
<comment type="caution">
    <text evidence="1">The sequence shown here is derived from an EMBL/GenBank/DDBJ whole genome shotgun (WGS) entry which is preliminary data.</text>
</comment>
<dbReference type="PATRIC" id="fig|1076.23.peg.3954"/>
<protein>
    <submittedName>
        <fullName evidence="1">Uncharacterized protein</fullName>
    </submittedName>
</protein>
<accession>A0A0D7EHH5</accession>
<evidence type="ECO:0000313" key="1">
    <source>
        <dbReference type="EMBL" id="KIZ40264.1"/>
    </source>
</evidence>
<name>A0A0D7EHH5_RHOPL</name>
<evidence type="ECO:0000313" key="2">
    <source>
        <dbReference type="Proteomes" id="UP000032515"/>
    </source>
</evidence>
<gene>
    <name evidence="1" type="ORF">OO17_18050</name>
</gene>